<sequence>MNKASHKTFIVQSKNRSAILFKTALRFLKFNIYLIIFSLGLSPEQ</sequence>
<keyword evidence="1" id="KW-0472">Membrane</keyword>
<evidence type="ECO:0000256" key="1">
    <source>
        <dbReference type="SAM" id="Phobius"/>
    </source>
</evidence>
<dbReference type="Proteomes" id="UP000198748">
    <property type="component" value="Unassembled WGS sequence"/>
</dbReference>
<keyword evidence="1" id="KW-1133">Transmembrane helix</keyword>
<accession>A0A1G7J8L2</accession>
<gene>
    <name evidence="2" type="ORF">SAMN04487996_109215</name>
</gene>
<proteinExistence type="predicted"/>
<protein>
    <submittedName>
        <fullName evidence="2">Uncharacterized protein</fullName>
    </submittedName>
</protein>
<feature type="transmembrane region" description="Helical" evidence="1">
    <location>
        <begin position="20"/>
        <end position="41"/>
    </location>
</feature>
<name>A0A1G7J8L2_9BACT</name>
<reference evidence="3" key="1">
    <citation type="submission" date="2016-10" db="EMBL/GenBank/DDBJ databases">
        <authorList>
            <person name="Varghese N."/>
            <person name="Submissions S."/>
        </authorList>
    </citation>
    <scope>NUCLEOTIDE SEQUENCE [LARGE SCALE GENOMIC DNA]</scope>
    <source>
        <strain evidence="3">DSM 25329</strain>
    </source>
</reference>
<dbReference type="EMBL" id="FNAN01000009">
    <property type="protein sequence ID" value="SDF21213.1"/>
    <property type="molecule type" value="Genomic_DNA"/>
</dbReference>
<dbReference type="AlphaFoldDB" id="A0A1G7J8L2"/>
<evidence type="ECO:0000313" key="2">
    <source>
        <dbReference type="EMBL" id="SDF21213.1"/>
    </source>
</evidence>
<evidence type="ECO:0000313" key="3">
    <source>
        <dbReference type="Proteomes" id="UP000198748"/>
    </source>
</evidence>
<keyword evidence="3" id="KW-1185">Reference proteome</keyword>
<keyword evidence="1" id="KW-0812">Transmembrane</keyword>
<organism evidence="2 3">
    <name type="scientific">Dyadobacter soli</name>
    <dbReference type="NCBI Taxonomy" id="659014"/>
    <lineage>
        <taxon>Bacteria</taxon>
        <taxon>Pseudomonadati</taxon>
        <taxon>Bacteroidota</taxon>
        <taxon>Cytophagia</taxon>
        <taxon>Cytophagales</taxon>
        <taxon>Spirosomataceae</taxon>
        <taxon>Dyadobacter</taxon>
    </lineage>
</organism>